<evidence type="ECO:0000313" key="2">
    <source>
        <dbReference type="Proteomes" id="UP000499080"/>
    </source>
</evidence>
<name>A0A4Y2TE83_ARAVE</name>
<protein>
    <submittedName>
        <fullName evidence="1">Uncharacterized protein</fullName>
    </submittedName>
</protein>
<evidence type="ECO:0000313" key="1">
    <source>
        <dbReference type="EMBL" id="GBN98300.1"/>
    </source>
</evidence>
<reference evidence="1 2" key="1">
    <citation type="journal article" date="2019" name="Sci. Rep.">
        <title>Orb-weaving spider Araneus ventricosus genome elucidates the spidroin gene catalogue.</title>
        <authorList>
            <person name="Kono N."/>
            <person name="Nakamura H."/>
            <person name="Ohtoshi R."/>
            <person name="Moran D.A.P."/>
            <person name="Shinohara A."/>
            <person name="Yoshida Y."/>
            <person name="Fujiwara M."/>
            <person name="Mori M."/>
            <person name="Tomita M."/>
            <person name="Arakawa K."/>
        </authorList>
    </citation>
    <scope>NUCLEOTIDE SEQUENCE [LARGE SCALE GENOMIC DNA]</scope>
</reference>
<keyword evidence="2" id="KW-1185">Reference proteome</keyword>
<sequence length="121" mass="14213">MDLLHVKSDVEYQTPSRWCGVEVCRKTCRLRYSPGHLTTVQDDEVIRDIMKNALRMRKDMPEICRCFDDPMGNHISKNQVCNVNSFRDIMKNALRMRKDMAKIWGCFDDPMGQPYIQEPSL</sequence>
<proteinExistence type="predicted"/>
<accession>A0A4Y2TE83</accession>
<dbReference type="EMBL" id="BGPR01027633">
    <property type="protein sequence ID" value="GBN98300.1"/>
    <property type="molecule type" value="Genomic_DNA"/>
</dbReference>
<dbReference type="AlphaFoldDB" id="A0A4Y2TE83"/>
<organism evidence="1 2">
    <name type="scientific">Araneus ventricosus</name>
    <name type="common">Orbweaver spider</name>
    <name type="synonym">Epeira ventricosa</name>
    <dbReference type="NCBI Taxonomy" id="182803"/>
    <lineage>
        <taxon>Eukaryota</taxon>
        <taxon>Metazoa</taxon>
        <taxon>Ecdysozoa</taxon>
        <taxon>Arthropoda</taxon>
        <taxon>Chelicerata</taxon>
        <taxon>Arachnida</taxon>
        <taxon>Araneae</taxon>
        <taxon>Araneomorphae</taxon>
        <taxon>Entelegynae</taxon>
        <taxon>Araneoidea</taxon>
        <taxon>Araneidae</taxon>
        <taxon>Araneus</taxon>
    </lineage>
</organism>
<gene>
    <name evidence="1" type="ORF">AVEN_231155_1</name>
</gene>
<comment type="caution">
    <text evidence="1">The sequence shown here is derived from an EMBL/GenBank/DDBJ whole genome shotgun (WGS) entry which is preliminary data.</text>
</comment>
<dbReference type="Proteomes" id="UP000499080">
    <property type="component" value="Unassembled WGS sequence"/>
</dbReference>